<feature type="domain" description="RRM" evidence="4">
    <location>
        <begin position="427"/>
        <end position="504"/>
    </location>
</feature>
<dbReference type="Proteomes" id="UP000585474">
    <property type="component" value="Unassembled WGS sequence"/>
</dbReference>
<feature type="domain" description="NTF2" evidence="5">
    <location>
        <begin position="14"/>
        <end position="225"/>
    </location>
</feature>
<evidence type="ECO:0000256" key="1">
    <source>
        <dbReference type="ARBA" id="ARBA00022884"/>
    </source>
</evidence>
<feature type="compositionally biased region" description="Acidic residues" evidence="3">
    <location>
        <begin position="413"/>
        <end position="424"/>
    </location>
</feature>
<evidence type="ECO:0000259" key="5">
    <source>
        <dbReference type="PROSITE" id="PS50177"/>
    </source>
</evidence>
<proteinExistence type="predicted"/>
<dbReference type="PROSITE" id="PS50177">
    <property type="entry name" value="NTF2_DOMAIN"/>
    <property type="match status" value="1"/>
</dbReference>
<dbReference type="AlphaFoldDB" id="A0A7J0H4G4"/>
<dbReference type="EMBL" id="BJWL01000026">
    <property type="protein sequence ID" value="GFZ17654.1"/>
    <property type="molecule type" value="Genomic_DNA"/>
</dbReference>
<dbReference type="PANTHER" id="PTHR10693">
    <property type="entry name" value="RAS GTPASE-ACTIVATING PROTEIN-BINDING PROTEIN"/>
    <property type="match status" value="1"/>
</dbReference>
<dbReference type="InterPro" id="IPR035979">
    <property type="entry name" value="RBD_domain_sf"/>
</dbReference>
<evidence type="ECO:0000256" key="3">
    <source>
        <dbReference type="SAM" id="MobiDB-lite"/>
    </source>
</evidence>
<dbReference type="InterPro" id="IPR039539">
    <property type="entry name" value="Ras_GTPase_bind_prot"/>
</dbReference>
<keyword evidence="1 2" id="KW-0694">RNA-binding</keyword>
<protein>
    <submittedName>
        <fullName evidence="6">Nuclear transport factor 2 (NTF2) family protein with RNA binding (RRM-RBD-RNP motifs) domain-containing protein</fullName>
    </submittedName>
</protein>
<organism evidence="6 7">
    <name type="scientific">Actinidia rufa</name>
    <dbReference type="NCBI Taxonomy" id="165716"/>
    <lineage>
        <taxon>Eukaryota</taxon>
        <taxon>Viridiplantae</taxon>
        <taxon>Streptophyta</taxon>
        <taxon>Embryophyta</taxon>
        <taxon>Tracheophyta</taxon>
        <taxon>Spermatophyta</taxon>
        <taxon>Magnoliopsida</taxon>
        <taxon>eudicotyledons</taxon>
        <taxon>Gunneridae</taxon>
        <taxon>Pentapetalae</taxon>
        <taxon>asterids</taxon>
        <taxon>Ericales</taxon>
        <taxon>Actinidiaceae</taxon>
        <taxon>Actinidia</taxon>
    </lineage>
</organism>
<evidence type="ECO:0000313" key="6">
    <source>
        <dbReference type="EMBL" id="GFZ17654.1"/>
    </source>
</evidence>
<dbReference type="Gene3D" id="3.30.70.330">
    <property type="match status" value="1"/>
</dbReference>
<sequence length="559" mass="61722">MASGYPGPVSAVQVGSYFVGQYYEVLQTQPDFAHQFYTDASTMLRVDGDSTESASATLIWPPKTRNLFFASDLDQLHPPPRRHVAEEGHKLCRRRHDGERRRRVVVAGERDAGLHGDGVGGELDLKLLTVCYDVKLLTVYVMMFVVPVLYTLTLGQIHTLIMSLNFTGIKVKTINSLESWSGCVLVVVSGSVRAKDFSGRRKFVQTFMLAPQEKGYFVLNDIFHFIDEDVVHQHSVPVYSENIIEPQLPNSTPLPLPPGVLVFVIVANMRGLAVSDYGLEVEASEYVNSIHIDGDDPVDEYSLEEPQQQQQQGPETDTELEETPVEESSALLQNVVEAVPDPLYSAEEPLTEPPKLTYASILLVAKGQPVPSVASVTSRPYVPKSIPTPPASEWHHAQPAQQQSNVPESSLEATEENPSLEEEGELKSVYVRNLPSTVSVADIEQEFKTFGRIMPDGVFLRNRKDIGVCYAFVEFEDLQAVQNAIKASPIQLAGKQVYVEERRANSSGTSRGGRRGRGRGGYQSEASRGRFGARSFGRGGNQDGGDFNKSRGNGFRTYN</sequence>
<feature type="compositionally biased region" description="Acidic residues" evidence="3">
    <location>
        <begin position="316"/>
        <end position="325"/>
    </location>
</feature>
<evidence type="ECO:0000313" key="7">
    <source>
        <dbReference type="Proteomes" id="UP000585474"/>
    </source>
</evidence>
<feature type="region of interest" description="Disordered" evidence="3">
    <location>
        <begin position="373"/>
        <end position="424"/>
    </location>
</feature>
<keyword evidence="7" id="KW-1185">Reference proteome</keyword>
<dbReference type="InterPro" id="IPR000504">
    <property type="entry name" value="RRM_dom"/>
</dbReference>
<dbReference type="SUPFAM" id="SSF54427">
    <property type="entry name" value="NTF2-like"/>
    <property type="match status" value="2"/>
</dbReference>
<dbReference type="InterPro" id="IPR002075">
    <property type="entry name" value="NTF2_dom"/>
</dbReference>
<gene>
    <name evidence="6" type="ORF">Acr_26g0009240</name>
</gene>
<name>A0A7J0H4G4_9ERIC</name>
<feature type="region of interest" description="Disordered" evidence="3">
    <location>
        <begin position="294"/>
        <end position="328"/>
    </location>
</feature>
<comment type="caution">
    <text evidence="6">The sequence shown here is derived from an EMBL/GenBank/DDBJ whole genome shotgun (WGS) entry which is preliminary data.</text>
</comment>
<evidence type="ECO:0000256" key="2">
    <source>
        <dbReference type="PROSITE-ProRule" id="PRU00176"/>
    </source>
</evidence>
<reference evidence="6 7" key="1">
    <citation type="submission" date="2019-07" db="EMBL/GenBank/DDBJ databases">
        <title>De Novo Assembly of kiwifruit Actinidia rufa.</title>
        <authorList>
            <person name="Sugita-Konishi S."/>
            <person name="Sato K."/>
            <person name="Mori E."/>
            <person name="Abe Y."/>
            <person name="Kisaki G."/>
            <person name="Hamano K."/>
            <person name="Suezawa K."/>
            <person name="Otani M."/>
            <person name="Fukuda T."/>
            <person name="Manabe T."/>
            <person name="Gomi K."/>
            <person name="Tabuchi M."/>
            <person name="Akimitsu K."/>
            <person name="Kataoka I."/>
        </authorList>
    </citation>
    <scope>NUCLEOTIDE SEQUENCE [LARGE SCALE GENOMIC DNA]</scope>
    <source>
        <strain evidence="7">cv. Fuchu</strain>
    </source>
</reference>
<dbReference type="PROSITE" id="PS50102">
    <property type="entry name" value="RRM"/>
    <property type="match status" value="1"/>
</dbReference>
<evidence type="ECO:0000259" key="4">
    <source>
        <dbReference type="PROSITE" id="PS50102"/>
    </source>
</evidence>
<dbReference type="Pfam" id="PF00076">
    <property type="entry name" value="RRM_1"/>
    <property type="match status" value="1"/>
</dbReference>
<dbReference type="CDD" id="cd00780">
    <property type="entry name" value="NTF2"/>
    <property type="match status" value="1"/>
</dbReference>
<dbReference type="InterPro" id="IPR018222">
    <property type="entry name" value="Nuclear_transport_factor_2_euk"/>
</dbReference>
<dbReference type="Pfam" id="PF02136">
    <property type="entry name" value="NTF2"/>
    <property type="match status" value="1"/>
</dbReference>
<dbReference type="FunFam" id="3.30.70.330:FF:000656">
    <property type="entry name" value="Nuclear transport factor 2 family protein"/>
    <property type="match status" value="1"/>
</dbReference>
<dbReference type="GO" id="GO:1990904">
    <property type="term" value="C:ribonucleoprotein complex"/>
    <property type="evidence" value="ECO:0007669"/>
    <property type="project" value="TreeGrafter"/>
</dbReference>
<feature type="region of interest" description="Disordered" evidence="3">
    <location>
        <begin position="502"/>
        <end position="559"/>
    </location>
</feature>
<dbReference type="CDD" id="cd00590">
    <property type="entry name" value="RRM_SF"/>
    <property type="match status" value="1"/>
</dbReference>
<feature type="compositionally biased region" description="Polar residues" evidence="3">
    <location>
        <begin position="399"/>
        <end position="412"/>
    </location>
</feature>
<accession>A0A7J0H4G4</accession>
<dbReference type="Gene3D" id="3.10.450.50">
    <property type="match status" value="2"/>
</dbReference>
<dbReference type="GO" id="GO:0003729">
    <property type="term" value="F:mRNA binding"/>
    <property type="evidence" value="ECO:0007669"/>
    <property type="project" value="TreeGrafter"/>
</dbReference>
<dbReference type="InterPro" id="IPR012677">
    <property type="entry name" value="Nucleotide-bd_a/b_plait_sf"/>
</dbReference>
<dbReference type="OrthoDB" id="339151at2759"/>
<dbReference type="PANTHER" id="PTHR10693:SF29">
    <property type="entry name" value="GB|AAD20086.1"/>
    <property type="match status" value="1"/>
</dbReference>
<dbReference type="SUPFAM" id="SSF54928">
    <property type="entry name" value="RNA-binding domain, RBD"/>
    <property type="match status" value="1"/>
</dbReference>
<dbReference type="SMART" id="SM00360">
    <property type="entry name" value="RRM"/>
    <property type="match status" value="1"/>
</dbReference>
<dbReference type="InterPro" id="IPR032710">
    <property type="entry name" value="NTF2-like_dom_sf"/>
</dbReference>
<dbReference type="GO" id="GO:0005829">
    <property type="term" value="C:cytosol"/>
    <property type="evidence" value="ECO:0007669"/>
    <property type="project" value="TreeGrafter"/>
</dbReference>